<evidence type="ECO:0000256" key="4">
    <source>
        <dbReference type="ARBA" id="ARBA00022795"/>
    </source>
</evidence>
<evidence type="ECO:0000256" key="5">
    <source>
        <dbReference type="ARBA" id="ARBA00023015"/>
    </source>
</evidence>
<feature type="compositionally biased region" description="Polar residues" evidence="9">
    <location>
        <begin position="28"/>
        <end position="59"/>
    </location>
</feature>
<dbReference type="Pfam" id="PF04316">
    <property type="entry name" value="FlgM"/>
    <property type="match status" value="1"/>
</dbReference>
<evidence type="ECO:0000256" key="6">
    <source>
        <dbReference type="ARBA" id="ARBA00023163"/>
    </source>
</evidence>
<keyword evidence="11" id="KW-0966">Cell projection</keyword>
<sequence length="110" mass="11694">MVIDFSRLNSSSSLTGSTRTSNAKETAETGTSAPLNTPAEQASTAKSGESVHLSNEAQQLQKVTDKLRDQPAVDKARVAELKAAIADGSYKVDSNRVASKLLNFEAQRQA</sequence>
<evidence type="ECO:0000256" key="7">
    <source>
        <dbReference type="ARBA" id="ARBA00024739"/>
    </source>
</evidence>
<keyword evidence="6" id="KW-0804">Transcription</keyword>
<evidence type="ECO:0000256" key="8">
    <source>
        <dbReference type="ARBA" id="ARBA00030117"/>
    </source>
</evidence>
<keyword evidence="4" id="KW-1005">Bacterial flagellum biogenesis</keyword>
<accession>A0ABT5PIJ8</accession>
<evidence type="ECO:0000313" key="11">
    <source>
        <dbReference type="EMBL" id="MDD1123638.1"/>
    </source>
</evidence>
<keyword evidence="12" id="KW-1185">Reference proteome</keyword>
<dbReference type="InterPro" id="IPR035890">
    <property type="entry name" value="Anti-sigma-28_factor_FlgM_sf"/>
</dbReference>
<comment type="similarity">
    <text evidence="1">Belongs to the FlgM family.</text>
</comment>
<evidence type="ECO:0000313" key="12">
    <source>
        <dbReference type="Proteomes" id="UP001150531"/>
    </source>
</evidence>
<evidence type="ECO:0000256" key="2">
    <source>
        <dbReference type="ARBA" id="ARBA00017823"/>
    </source>
</evidence>
<proteinExistence type="inferred from homology"/>
<evidence type="ECO:0000256" key="1">
    <source>
        <dbReference type="ARBA" id="ARBA00005322"/>
    </source>
</evidence>
<evidence type="ECO:0000259" key="10">
    <source>
        <dbReference type="Pfam" id="PF04316"/>
    </source>
</evidence>
<keyword evidence="11" id="KW-0969">Cilium</keyword>
<keyword evidence="3" id="KW-0678">Repressor</keyword>
<dbReference type="RefSeq" id="WP_273899363.1">
    <property type="nucleotide sequence ID" value="NZ_JAMDGS010000002.1"/>
</dbReference>
<dbReference type="InterPro" id="IPR007412">
    <property type="entry name" value="FlgM"/>
</dbReference>
<reference evidence="11" key="1">
    <citation type="submission" date="2022-05" db="EMBL/GenBank/DDBJ databases">
        <title>Novel Pseudomonas spp. Isolated from a Rainbow Trout Aquaculture Facility.</title>
        <authorList>
            <person name="Testerman T."/>
            <person name="Graf J."/>
        </authorList>
    </citation>
    <scope>NUCLEOTIDE SEQUENCE</scope>
    <source>
        <strain evidence="11">ID386</strain>
    </source>
</reference>
<protein>
    <recommendedName>
        <fullName evidence="2">Negative regulator of flagellin synthesis</fullName>
    </recommendedName>
    <alternativeName>
        <fullName evidence="8">Anti-sigma-28 factor</fullName>
    </alternativeName>
</protein>
<keyword evidence="11" id="KW-0282">Flagellum</keyword>
<keyword evidence="5" id="KW-0805">Transcription regulation</keyword>
<evidence type="ECO:0000256" key="9">
    <source>
        <dbReference type="SAM" id="MobiDB-lite"/>
    </source>
</evidence>
<feature type="region of interest" description="Disordered" evidence="9">
    <location>
        <begin position="1"/>
        <end position="59"/>
    </location>
</feature>
<organism evidence="11 12">
    <name type="scientific">Pseudomonas aphyarum</name>
    <dbReference type="NCBI Taxonomy" id="2942629"/>
    <lineage>
        <taxon>Bacteria</taxon>
        <taxon>Pseudomonadati</taxon>
        <taxon>Pseudomonadota</taxon>
        <taxon>Gammaproteobacteria</taxon>
        <taxon>Pseudomonadales</taxon>
        <taxon>Pseudomonadaceae</taxon>
        <taxon>Pseudomonas</taxon>
    </lineage>
</organism>
<feature type="domain" description="Anti-sigma-28 factor FlgM C-terminal" evidence="10">
    <location>
        <begin position="50"/>
        <end position="103"/>
    </location>
</feature>
<dbReference type="EMBL" id="JAMDGS010000002">
    <property type="protein sequence ID" value="MDD1123638.1"/>
    <property type="molecule type" value="Genomic_DNA"/>
</dbReference>
<dbReference type="SUPFAM" id="SSF101498">
    <property type="entry name" value="Anti-sigma factor FlgM"/>
    <property type="match status" value="1"/>
</dbReference>
<name>A0ABT5PIJ8_9PSED</name>
<dbReference type="InterPro" id="IPR031316">
    <property type="entry name" value="FlgM_C"/>
</dbReference>
<evidence type="ECO:0000256" key="3">
    <source>
        <dbReference type="ARBA" id="ARBA00022491"/>
    </source>
</evidence>
<comment type="caution">
    <text evidence="11">The sequence shown here is derived from an EMBL/GenBank/DDBJ whole genome shotgun (WGS) entry which is preliminary data.</text>
</comment>
<feature type="compositionally biased region" description="Low complexity" evidence="9">
    <location>
        <begin position="1"/>
        <end position="21"/>
    </location>
</feature>
<comment type="function">
    <text evidence="7">Responsible for the coupling of flagellin expression to flagellar assembly by preventing expression of the flagellin genes when a component of the middle class of proteins is defective. It negatively regulates flagellar genes by inhibiting the activity of FliA by directly binding to FliA.</text>
</comment>
<dbReference type="NCBIfam" id="TIGR03824">
    <property type="entry name" value="FlgM_jcvi"/>
    <property type="match status" value="1"/>
</dbReference>
<gene>
    <name evidence="11" type="primary">flgM</name>
    <name evidence="11" type="ORF">M5G18_03475</name>
</gene>
<dbReference type="Proteomes" id="UP001150531">
    <property type="component" value="Unassembled WGS sequence"/>
</dbReference>